<keyword evidence="5" id="KW-0732">Signal</keyword>
<dbReference type="CDD" id="cd16145">
    <property type="entry name" value="ARS_like"/>
    <property type="match status" value="1"/>
</dbReference>
<evidence type="ECO:0000256" key="2">
    <source>
        <dbReference type="ARBA" id="ARBA00022723"/>
    </source>
</evidence>
<dbReference type="AlphaFoldDB" id="A0A2T5BRW9"/>
<dbReference type="InterPro" id="IPR050738">
    <property type="entry name" value="Sulfatase"/>
</dbReference>
<dbReference type="RefSeq" id="WP_107824040.1">
    <property type="nucleotide sequence ID" value="NZ_OY782574.1"/>
</dbReference>
<comment type="similarity">
    <text evidence="1">Belongs to the sulfatase family.</text>
</comment>
<dbReference type="OrthoDB" id="9765065at2"/>
<proteinExistence type="inferred from homology"/>
<gene>
    <name evidence="7" type="ORF">C8N47_1419</name>
</gene>
<dbReference type="GO" id="GO:0046872">
    <property type="term" value="F:metal ion binding"/>
    <property type="evidence" value="ECO:0007669"/>
    <property type="project" value="UniProtKB-KW"/>
</dbReference>
<dbReference type="InterPro" id="IPR024607">
    <property type="entry name" value="Sulfatase_CS"/>
</dbReference>
<keyword evidence="3" id="KW-0378">Hydrolase</keyword>
<evidence type="ECO:0000259" key="6">
    <source>
        <dbReference type="Pfam" id="PF00884"/>
    </source>
</evidence>
<dbReference type="PROSITE" id="PS00523">
    <property type="entry name" value="SULFATASE_1"/>
    <property type="match status" value="1"/>
</dbReference>
<accession>A0A2T5BRW9</accession>
<feature type="signal peptide" evidence="5">
    <location>
        <begin position="1"/>
        <end position="22"/>
    </location>
</feature>
<dbReference type="InterPro" id="IPR000917">
    <property type="entry name" value="Sulfatase_N"/>
</dbReference>
<dbReference type="SUPFAM" id="SSF53649">
    <property type="entry name" value="Alkaline phosphatase-like"/>
    <property type="match status" value="1"/>
</dbReference>
<dbReference type="PROSITE" id="PS51257">
    <property type="entry name" value="PROKAR_LIPOPROTEIN"/>
    <property type="match status" value="1"/>
</dbReference>
<dbReference type="Gene3D" id="3.30.1120.10">
    <property type="match status" value="1"/>
</dbReference>
<feature type="chain" id="PRO_5015575819" evidence="5">
    <location>
        <begin position="23"/>
        <end position="484"/>
    </location>
</feature>
<protein>
    <submittedName>
        <fullName evidence="7">Arylsulfatase A-like enzyme</fullName>
    </submittedName>
</protein>
<evidence type="ECO:0000313" key="8">
    <source>
        <dbReference type="Proteomes" id="UP000243525"/>
    </source>
</evidence>
<sequence length="484" mass="53711">MKTHYLAGLAALAALAACQNTATKEKAAQKPNIIYILADDLGYGDLSCYGQQKFQTPHIDQLAREGMRFTNHYAGCAVCAPSRSTLLTGQTTGFTPIRGNIGVKPEGQIPLPAESFTVAELLKQSGYVTGAFGKWGLGFIDTDGDPNKQGFDQFYGYNCQTLAHNYFPGHLWDNQTKVELAGNIDNQFGDYAPELIHQQAMQFLEANKDTSFFLFYPSVIPHAELKLPEADLAQFRGKYDPEKSYEGADYGHPRFRKGGYGSQAECHAAFAAMVAVLDNQVGELMAKLKELDIDENTIVIFSSDNGPHREGGADPDYFDSNGPLRGYKRDLYEGGIREPMLVRWPGHVAAGTTSDLISAFWDVMPTVADLVGAEKPTNIQGISFLPTLLSQPGQKKHDYLYWEFHENDGRQAIRQGDWKYVSYKVSDPEQQTHELYDLANDPGEEHNLADQYPEIVEEMTQILWAARTESAEFPFGMAGHSTTE</sequence>
<organism evidence="7 8">
    <name type="scientific">Mangrovibacterium marinum</name>
    <dbReference type="NCBI Taxonomy" id="1639118"/>
    <lineage>
        <taxon>Bacteria</taxon>
        <taxon>Pseudomonadati</taxon>
        <taxon>Bacteroidota</taxon>
        <taxon>Bacteroidia</taxon>
        <taxon>Marinilabiliales</taxon>
        <taxon>Prolixibacteraceae</taxon>
        <taxon>Mangrovibacterium</taxon>
    </lineage>
</organism>
<dbReference type="EMBL" id="QAAD01000041">
    <property type="protein sequence ID" value="PTN02050.1"/>
    <property type="molecule type" value="Genomic_DNA"/>
</dbReference>
<dbReference type="Pfam" id="PF00884">
    <property type="entry name" value="Sulfatase"/>
    <property type="match status" value="1"/>
</dbReference>
<dbReference type="PANTHER" id="PTHR42693">
    <property type="entry name" value="ARYLSULFATASE FAMILY MEMBER"/>
    <property type="match status" value="1"/>
</dbReference>
<name>A0A2T5BRW9_9BACT</name>
<dbReference type="InterPro" id="IPR017850">
    <property type="entry name" value="Alkaline_phosphatase_core_sf"/>
</dbReference>
<dbReference type="PANTHER" id="PTHR42693:SF53">
    <property type="entry name" value="ENDO-4-O-SULFATASE"/>
    <property type="match status" value="1"/>
</dbReference>
<evidence type="ECO:0000256" key="4">
    <source>
        <dbReference type="ARBA" id="ARBA00022837"/>
    </source>
</evidence>
<evidence type="ECO:0000313" key="7">
    <source>
        <dbReference type="EMBL" id="PTN02050.1"/>
    </source>
</evidence>
<dbReference type="Gene3D" id="3.40.720.10">
    <property type="entry name" value="Alkaline Phosphatase, subunit A"/>
    <property type="match status" value="1"/>
</dbReference>
<dbReference type="GO" id="GO:0004065">
    <property type="term" value="F:arylsulfatase activity"/>
    <property type="evidence" value="ECO:0007669"/>
    <property type="project" value="TreeGrafter"/>
</dbReference>
<keyword evidence="2" id="KW-0479">Metal-binding</keyword>
<reference evidence="7 8" key="1">
    <citation type="submission" date="2018-04" db="EMBL/GenBank/DDBJ databases">
        <title>Genomic Encyclopedia of Archaeal and Bacterial Type Strains, Phase II (KMG-II): from individual species to whole genera.</title>
        <authorList>
            <person name="Goeker M."/>
        </authorList>
    </citation>
    <scope>NUCLEOTIDE SEQUENCE [LARGE SCALE GENOMIC DNA]</scope>
    <source>
        <strain evidence="7 8">DSM 28823</strain>
    </source>
</reference>
<evidence type="ECO:0000256" key="5">
    <source>
        <dbReference type="SAM" id="SignalP"/>
    </source>
</evidence>
<dbReference type="Proteomes" id="UP000243525">
    <property type="component" value="Unassembled WGS sequence"/>
</dbReference>
<feature type="domain" description="Sulfatase N-terminal" evidence="6">
    <location>
        <begin position="31"/>
        <end position="372"/>
    </location>
</feature>
<keyword evidence="4" id="KW-0106">Calcium</keyword>
<evidence type="ECO:0000256" key="3">
    <source>
        <dbReference type="ARBA" id="ARBA00022801"/>
    </source>
</evidence>
<evidence type="ECO:0000256" key="1">
    <source>
        <dbReference type="ARBA" id="ARBA00008779"/>
    </source>
</evidence>
<comment type="caution">
    <text evidence="7">The sequence shown here is derived from an EMBL/GenBank/DDBJ whole genome shotgun (WGS) entry which is preliminary data.</text>
</comment>
<keyword evidence="8" id="KW-1185">Reference proteome</keyword>